<dbReference type="eggNOG" id="COG1470">
    <property type="taxonomic scope" value="Bacteria"/>
</dbReference>
<dbReference type="KEGG" id="mtt:Ftrac_1116"/>
<dbReference type="Pfam" id="PF13715">
    <property type="entry name" value="CarbopepD_reg_2"/>
    <property type="match status" value="1"/>
</dbReference>
<gene>
    <name evidence="2" type="ordered locus">Ftrac_1116</name>
</gene>
<keyword evidence="3" id="KW-1185">Reference proteome</keyword>
<dbReference type="Proteomes" id="UP000008720">
    <property type="component" value="Chromosome"/>
</dbReference>
<dbReference type="InterPro" id="IPR008969">
    <property type="entry name" value="CarboxyPept-like_regulatory"/>
</dbReference>
<dbReference type="Gene3D" id="2.60.40.1120">
    <property type="entry name" value="Carboxypeptidase-like, regulatory domain"/>
    <property type="match status" value="1"/>
</dbReference>
<proteinExistence type="predicted"/>
<keyword evidence="1" id="KW-0472">Membrane</keyword>
<dbReference type="InterPro" id="IPR043741">
    <property type="entry name" value="DUF5686"/>
</dbReference>
<dbReference type="EMBL" id="CP002349">
    <property type="protein sequence ID" value="ADR21111.1"/>
    <property type="molecule type" value="Genomic_DNA"/>
</dbReference>
<accession>E4TVJ8</accession>
<dbReference type="SUPFAM" id="SSF49464">
    <property type="entry name" value="Carboxypeptidase regulatory domain-like"/>
    <property type="match status" value="1"/>
</dbReference>
<feature type="transmembrane region" description="Helical" evidence="1">
    <location>
        <begin position="21"/>
        <end position="42"/>
    </location>
</feature>
<dbReference type="Pfam" id="PF18939">
    <property type="entry name" value="DUF5686"/>
    <property type="match status" value="1"/>
</dbReference>
<dbReference type="STRING" id="643867.Ftrac_1116"/>
<organism evidence="2 3">
    <name type="scientific">Marivirga tractuosa (strain ATCC 23168 / DSM 4126 / NBRC 15989 / NCIMB 1408 / VKM B-1430 / H-43)</name>
    <name type="common">Microscilla tractuosa</name>
    <name type="synonym">Flexibacter tractuosus</name>
    <dbReference type="NCBI Taxonomy" id="643867"/>
    <lineage>
        <taxon>Bacteria</taxon>
        <taxon>Pseudomonadati</taxon>
        <taxon>Bacteroidota</taxon>
        <taxon>Cytophagia</taxon>
        <taxon>Cytophagales</taxon>
        <taxon>Marivirgaceae</taxon>
        <taxon>Marivirga</taxon>
    </lineage>
</organism>
<evidence type="ECO:0008006" key="4">
    <source>
        <dbReference type="Google" id="ProtNLM"/>
    </source>
</evidence>
<reference evidence="2 3" key="1">
    <citation type="journal article" date="2011" name="Stand. Genomic Sci.">
        <title>Complete genome sequence of Marivirga tractuosa type strain (H-43).</title>
        <authorList>
            <person name="Pagani I."/>
            <person name="Chertkov O."/>
            <person name="Lapidus A."/>
            <person name="Lucas S."/>
            <person name="Del Rio T.G."/>
            <person name="Tice H."/>
            <person name="Copeland A."/>
            <person name="Cheng J.F."/>
            <person name="Nolan M."/>
            <person name="Saunders E."/>
            <person name="Pitluck S."/>
            <person name="Held B."/>
            <person name="Goodwin L."/>
            <person name="Liolios K."/>
            <person name="Ovchinikova G."/>
            <person name="Ivanova N."/>
            <person name="Mavromatis K."/>
            <person name="Pati A."/>
            <person name="Chen A."/>
            <person name="Palaniappan K."/>
            <person name="Land M."/>
            <person name="Hauser L."/>
            <person name="Jeffries C.D."/>
            <person name="Detter J.C."/>
            <person name="Han C."/>
            <person name="Tapia R."/>
            <person name="Ngatchou-Djao O.D."/>
            <person name="Rohde M."/>
            <person name="Goker M."/>
            <person name="Spring S."/>
            <person name="Sikorski J."/>
            <person name="Woyke T."/>
            <person name="Bristow J."/>
            <person name="Eisen J.A."/>
            <person name="Markowitz V."/>
            <person name="Hugenholtz P."/>
            <person name="Klenk H.P."/>
            <person name="Kyrpides N.C."/>
        </authorList>
    </citation>
    <scope>NUCLEOTIDE SEQUENCE [LARGE SCALE GENOMIC DNA]</scope>
    <source>
        <strain evidence="3">ATCC 23168 / DSM 4126 / NBRC 15989 / NCIMB 1408 / VKM B-1430 / H-43</strain>
    </source>
</reference>
<protein>
    <recommendedName>
        <fullName evidence="4">TonB-dependent receptor plug</fullName>
    </recommendedName>
</protein>
<evidence type="ECO:0000313" key="2">
    <source>
        <dbReference type="EMBL" id="ADR21111.1"/>
    </source>
</evidence>
<dbReference type="HOGENOM" id="CLU_015931_0_0_10"/>
<dbReference type="RefSeq" id="WP_013453262.1">
    <property type="nucleotide sequence ID" value="NC_014759.1"/>
</dbReference>
<dbReference type="OrthoDB" id="983143at2"/>
<sequence length="834" mass="96153">MNKFFFGHDQAIARKESFQSFFGSASIGFTFIILLISNHSLLAQSAQIYGTVKSETGENMPYTNVVILGKAIGTSTNYDGEYSLKLNPGNYMVSYQFIGYKSEVREVTLKANQKLEINPTLSIEKVLLNAVEVSAKAENPAYEIIRNAQDNREKHLKENKEISYNIYTKLFGKSETNSASSINFFGTLLSPQKGIFYLSESVNKIYQHRFDKKTQVLEASLVLGDSVNASKNNPIFIDLYQNRPISVGNEIVQNRIVSPIASDAFSFYDYDYLGTFEEQGQTIHKIKLIPRGTNRTVFRGEVYISENGWRVHQSHLKLKSITGDAEINTQYIRDSDTDSYLPFSSSFILKQSSNKTEIYFHNICYDYDLEALLPEDSEELNRKIDKTDYAKSPSWWEATRPIELTEDEKKAYKIDRAINNNSWEFKKSENDPIYQGLAGEKESTFFQKYQRAMNSGQWELNEKLGLDVSIFTFNTVEGGVLKPELTFEDKFKNDHQYSAYGSVRYGFASKNFYAKGAFSYELNPANISEIKVEGGSYVEQISGNPSISNYWNLFYSVFEKLNYQKLFQKDYISLKWKRELINGLDIQLGTSFNRRSPLQNNSNFNWYDEEEEARDFTPNQAFIQGEYQNFQQNDLVEANVLLSYQPKRKYNLINGRKIPLTSKYPIFKTGFDFGAVDTEYSRIWTNVSDRWSINSLGFSALSLSYGQFLNSSNITPIDYFHFMGNRTFVYQSQKQFGLAYQLLDYYQYSNSDYFIGANFDHDFDGAILGRIPLLKKIGLKSYLFANYLKTEQSPQYSEIGFGLTSSYFPIRFNYAFSFEENNFQRSGFLINLSF</sequence>
<dbReference type="AlphaFoldDB" id="E4TVJ8"/>
<name>E4TVJ8_MARTH</name>
<keyword evidence="1" id="KW-1133">Transmembrane helix</keyword>
<keyword evidence="1" id="KW-0812">Transmembrane</keyword>
<evidence type="ECO:0000313" key="3">
    <source>
        <dbReference type="Proteomes" id="UP000008720"/>
    </source>
</evidence>
<evidence type="ECO:0000256" key="1">
    <source>
        <dbReference type="SAM" id="Phobius"/>
    </source>
</evidence>